<reference evidence="2 3" key="1">
    <citation type="submission" date="2013-04" db="EMBL/GenBank/DDBJ databases">
        <title>Complete Genome Sequence of Cronobacter sakazakii Bacteriophage CR8.</title>
        <authorList>
            <person name="Kim Y."/>
            <person name="Shin H."/>
            <person name="Ryu S."/>
        </authorList>
    </citation>
    <scope>NUCLEOTIDE SEQUENCE [LARGE SCALE GENOMIC DNA]</scope>
</reference>
<protein>
    <recommendedName>
        <fullName evidence="4">Lipoprotein</fullName>
    </recommendedName>
</protein>
<dbReference type="Pfam" id="PF16225">
    <property type="entry name" value="DUF4884"/>
    <property type="match status" value="1"/>
</dbReference>
<organism evidence="2 3">
    <name type="scientific">Cronobacter phage CR8</name>
    <dbReference type="NCBI Taxonomy" id="1327934"/>
    <lineage>
        <taxon>Viruses</taxon>
        <taxon>Duplodnaviria</taxon>
        <taxon>Heunggongvirae</taxon>
        <taxon>Uroviricota</taxon>
        <taxon>Caudoviricetes</taxon>
        <taxon>Vequintavirinae</taxon>
        <taxon>Certrevirus</taxon>
        <taxon>Certrevirus CR8</taxon>
    </lineage>
</organism>
<evidence type="ECO:0000313" key="3">
    <source>
        <dbReference type="Proteomes" id="UP000026984"/>
    </source>
</evidence>
<feature type="region of interest" description="Disordered" evidence="1">
    <location>
        <begin position="68"/>
        <end position="88"/>
    </location>
</feature>
<dbReference type="GeneID" id="19686858"/>
<dbReference type="EMBL" id="KC954774">
    <property type="protein sequence ID" value="AIA64637.1"/>
    <property type="molecule type" value="Genomic_DNA"/>
</dbReference>
<keyword evidence="3" id="KW-1185">Reference proteome</keyword>
<evidence type="ECO:0000256" key="1">
    <source>
        <dbReference type="SAM" id="MobiDB-lite"/>
    </source>
</evidence>
<dbReference type="InterPro" id="IPR032618">
    <property type="entry name" value="DUF4884"/>
</dbReference>
<name>A0A060ALY8_9CAUD</name>
<accession>A0A060ALY8</accession>
<feature type="compositionally biased region" description="Polar residues" evidence="1">
    <location>
        <begin position="68"/>
        <end position="81"/>
    </location>
</feature>
<proteinExistence type="predicted"/>
<dbReference type="KEGG" id="vg:19686858"/>
<evidence type="ECO:0008006" key="4">
    <source>
        <dbReference type="Google" id="ProtNLM"/>
    </source>
</evidence>
<evidence type="ECO:0000313" key="2">
    <source>
        <dbReference type="EMBL" id="AIA64637.1"/>
    </source>
</evidence>
<gene>
    <name evidence="2" type="ORF">CR8_107</name>
</gene>
<dbReference type="RefSeq" id="YP_009042344.1">
    <property type="nucleotide sequence ID" value="NC_024354.1"/>
</dbReference>
<dbReference type="PROSITE" id="PS51257">
    <property type="entry name" value="PROKAR_LIPOPROTEIN"/>
    <property type="match status" value="1"/>
</dbReference>
<sequence>MKRTRLILMAALMGFVLAGCDASTRESTDSYILPKDLLEKGCKIYHMEGKYENSLDVVYCPNAQVTSRTKAGKSPQQSVTTIDGVYHG</sequence>
<dbReference type="Proteomes" id="UP000026984">
    <property type="component" value="Segment"/>
</dbReference>